<dbReference type="EMBL" id="AAGREK010000026">
    <property type="protein sequence ID" value="EBR1083330.1"/>
    <property type="molecule type" value="Genomic_DNA"/>
</dbReference>
<proteinExistence type="predicted"/>
<gene>
    <name evidence="1" type="ORF">BRP54_15990</name>
</gene>
<sequence>MKIGLSIKQKNILDSEIASFLASSSQERFDLVDDNNNYIFNRTVKKLAALADNE</sequence>
<feature type="non-terminal residue" evidence="1">
    <location>
        <position position="54"/>
    </location>
</feature>
<accession>A0A5U6VNR6</accession>
<reference evidence="1" key="1">
    <citation type="submission" date="2018-07" db="EMBL/GenBank/DDBJ databases">
        <authorList>
            <consortium name="GenomeTrakr network: Whole genome sequencing for foodborne pathogen traceback"/>
        </authorList>
    </citation>
    <scope>NUCLEOTIDE SEQUENCE</scope>
    <source>
        <strain evidence="1">CFSAN056619</strain>
    </source>
</reference>
<protein>
    <submittedName>
        <fullName evidence="1">GAD-like domain protein</fullName>
    </submittedName>
</protein>
<name>A0A5U6VNR6_SALER</name>
<comment type="caution">
    <text evidence="1">The sequence shown here is derived from an EMBL/GenBank/DDBJ whole genome shotgun (WGS) entry which is preliminary data.</text>
</comment>
<organism evidence="1">
    <name type="scientific">Salmonella enterica</name>
    <name type="common">Salmonella choleraesuis</name>
    <dbReference type="NCBI Taxonomy" id="28901"/>
    <lineage>
        <taxon>Bacteria</taxon>
        <taxon>Pseudomonadati</taxon>
        <taxon>Pseudomonadota</taxon>
        <taxon>Gammaproteobacteria</taxon>
        <taxon>Enterobacterales</taxon>
        <taxon>Enterobacteriaceae</taxon>
        <taxon>Salmonella</taxon>
    </lineage>
</organism>
<dbReference type="AlphaFoldDB" id="A0A5U6VNR6"/>
<evidence type="ECO:0000313" key="1">
    <source>
        <dbReference type="EMBL" id="EBR1083330.1"/>
    </source>
</evidence>